<evidence type="ECO:0000313" key="15">
    <source>
        <dbReference type="Proteomes" id="UP001470230"/>
    </source>
</evidence>
<evidence type="ECO:0000256" key="12">
    <source>
        <dbReference type="ARBA" id="ARBA00043086"/>
    </source>
</evidence>
<keyword evidence="15" id="KW-1185">Reference proteome</keyword>
<evidence type="ECO:0000256" key="6">
    <source>
        <dbReference type="ARBA" id="ARBA00022679"/>
    </source>
</evidence>
<reference evidence="14 15" key="1">
    <citation type="submission" date="2024-04" db="EMBL/GenBank/DDBJ databases">
        <title>Tritrichomonas musculus Genome.</title>
        <authorList>
            <person name="Alves-Ferreira E."/>
            <person name="Grigg M."/>
            <person name="Lorenzi H."/>
            <person name="Galac M."/>
        </authorList>
    </citation>
    <scope>NUCLEOTIDE SEQUENCE [LARGE SCALE GENOMIC DNA]</scope>
    <source>
        <strain evidence="14 15">EAF2021</strain>
    </source>
</reference>
<dbReference type="Proteomes" id="UP001470230">
    <property type="component" value="Unassembled WGS sequence"/>
</dbReference>
<keyword evidence="7" id="KW-0677">Repeat</keyword>
<evidence type="ECO:0000256" key="11">
    <source>
        <dbReference type="ARBA" id="ARBA00042436"/>
    </source>
</evidence>
<evidence type="ECO:0000256" key="4">
    <source>
        <dbReference type="ARBA" id="ARBA00012702"/>
    </source>
</evidence>
<evidence type="ECO:0000256" key="2">
    <source>
        <dbReference type="ARBA" id="ARBA00006734"/>
    </source>
</evidence>
<comment type="similarity">
    <text evidence="2">Belongs to the protein prenyltransferase subunit alpha family.</text>
</comment>
<evidence type="ECO:0000256" key="9">
    <source>
        <dbReference type="ARBA" id="ARBA00040965"/>
    </source>
</evidence>
<evidence type="ECO:0000256" key="8">
    <source>
        <dbReference type="ARBA" id="ARBA00022842"/>
    </source>
</evidence>
<accession>A0ABR2KSB7</accession>
<gene>
    <name evidence="14" type="ORF">M9Y10_022146</name>
</gene>
<protein>
    <recommendedName>
        <fullName evidence="9">Protein farnesyltransferase/geranylgeranyltransferase type-1 subunit alpha</fullName>
        <ecNumber evidence="4">2.5.1.58</ecNumber>
        <ecNumber evidence="3">2.5.1.59</ecNumber>
    </recommendedName>
    <alternativeName>
        <fullName evidence="12">CAAX farnesyltransferase subunit alpha</fullName>
    </alternativeName>
    <alternativeName>
        <fullName evidence="11">FTase-alpha</fullName>
    </alternativeName>
    <alternativeName>
        <fullName evidence="10">Ras proteins prenyltransferase subunit alpha</fullName>
    </alternativeName>
    <alternativeName>
        <fullName evidence="13">Type I protein geranyl-geranyltransferase subunit alpha</fullName>
    </alternativeName>
</protein>
<dbReference type="PANTHER" id="PTHR11129">
    <property type="entry name" value="PROTEIN FARNESYLTRANSFERASE ALPHA SUBUNIT/RAB GERANYLGERANYL TRANSFERASE ALPHA SUBUNIT"/>
    <property type="match status" value="1"/>
</dbReference>
<dbReference type="PANTHER" id="PTHR11129:SF1">
    <property type="entry name" value="PROTEIN FARNESYLTRANSFERASE_GERANYLGERANYLTRANSFERASE TYPE-1 SUBUNIT ALPHA"/>
    <property type="match status" value="1"/>
</dbReference>
<name>A0ABR2KSB7_9EUKA</name>
<comment type="cofactor">
    <cofactor evidence="1">
        <name>Mg(2+)</name>
        <dbReference type="ChEBI" id="CHEBI:18420"/>
    </cofactor>
</comment>
<dbReference type="EMBL" id="JAPFFF010000003">
    <property type="protein sequence ID" value="KAK8893718.1"/>
    <property type="molecule type" value="Genomic_DNA"/>
</dbReference>
<dbReference type="Gene3D" id="1.25.40.120">
    <property type="entry name" value="Protein prenylyltransferase"/>
    <property type="match status" value="1"/>
</dbReference>
<dbReference type="EC" id="2.5.1.58" evidence="4"/>
<sequence length="291" mass="34086">MFSLDNQKWEGLNPIPYSQNPKEPFSIEHGGDYGNAMELFRAVMNQSELSPRALEITTFLISVSPSNPYLYWYREKILDKLGFDFNNELEFSSKLALNFLKPYQIWRHRQWIMERAPQSSSIDETKFVQDVLQNDGKNFHVWEYIYWYAGKFDKWQWLLDQTTVQLNIDPKNNSAWSMRYSSITHIHMKPSDDIQFALEKFKECPSSQSCASYIKGLLDIDISLANEVKNMLTSVLSQNNNYVPALNLSAQIAEMEGNIEEYDRIIDQIAAVDTMRTHFWHLMKSNSSRFT</sequence>
<organism evidence="14 15">
    <name type="scientific">Tritrichomonas musculus</name>
    <dbReference type="NCBI Taxonomy" id="1915356"/>
    <lineage>
        <taxon>Eukaryota</taxon>
        <taxon>Metamonada</taxon>
        <taxon>Parabasalia</taxon>
        <taxon>Tritrichomonadida</taxon>
        <taxon>Tritrichomonadidae</taxon>
        <taxon>Tritrichomonas</taxon>
    </lineage>
</organism>
<comment type="caution">
    <text evidence="14">The sequence shown here is derived from an EMBL/GenBank/DDBJ whole genome shotgun (WGS) entry which is preliminary data.</text>
</comment>
<evidence type="ECO:0000256" key="10">
    <source>
        <dbReference type="ARBA" id="ARBA00041392"/>
    </source>
</evidence>
<dbReference type="EC" id="2.5.1.59" evidence="3"/>
<keyword evidence="8" id="KW-0460">Magnesium</keyword>
<dbReference type="InterPro" id="IPR002088">
    <property type="entry name" value="Prenyl_trans_a"/>
</dbReference>
<evidence type="ECO:0000256" key="13">
    <source>
        <dbReference type="ARBA" id="ARBA00043219"/>
    </source>
</evidence>
<dbReference type="Pfam" id="PF01239">
    <property type="entry name" value="PPTA"/>
    <property type="match status" value="1"/>
</dbReference>
<evidence type="ECO:0000256" key="5">
    <source>
        <dbReference type="ARBA" id="ARBA00022602"/>
    </source>
</evidence>
<proteinExistence type="inferred from homology"/>
<evidence type="ECO:0000256" key="1">
    <source>
        <dbReference type="ARBA" id="ARBA00001946"/>
    </source>
</evidence>
<keyword evidence="6" id="KW-0808">Transferase</keyword>
<evidence type="ECO:0000256" key="3">
    <source>
        <dbReference type="ARBA" id="ARBA00012700"/>
    </source>
</evidence>
<keyword evidence="5" id="KW-0637">Prenyltransferase</keyword>
<evidence type="ECO:0000313" key="14">
    <source>
        <dbReference type="EMBL" id="KAK8893718.1"/>
    </source>
</evidence>
<dbReference type="PROSITE" id="PS51147">
    <property type="entry name" value="PFTA"/>
    <property type="match status" value="2"/>
</dbReference>
<dbReference type="SUPFAM" id="SSF48439">
    <property type="entry name" value="Protein prenylyltransferase"/>
    <property type="match status" value="1"/>
</dbReference>
<evidence type="ECO:0000256" key="7">
    <source>
        <dbReference type="ARBA" id="ARBA00022737"/>
    </source>
</evidence>